<proteinExistence type="predicted"/>
<accession>A0A1H5U3G8</accession>
<dbReference type="GO" id="GO:0003677">
    <property type="term" value="F:DNA binding"/>
    <property type="evidence" value="ECO:0007669"/>
    <property type="project" value="InterPro"/>
</dbReference>
<dbReference type="RefSeq" id="WP_103952612.1">
    <property type="nucleotide sequence ID" value="NZ_FNUL01000006.1"/>
</dbReference>
<sequence>MAKTKKLSPTYPDLIVPVYNALKELGGSGTNNEIVEQIIKDLNLSDEIVDESHLGNVNQTELEYQCAWARTYLKNYGVITNSARSVWAITSQYTGTVELDAKEIIAYTSKKAAKKKAEKTKEVSDAEKNSSSPEDGDAENDETEFPDEIKPWKQKLSEVLMNMDPYGFERLSQRVLRECGFDQVEVTKKSGDGGIDGTGKLKINGIFSFNVAFQCKRYKGQVSAGDIRDFRGSLTTDIEKGVLITTGTFTKAAKEEASNPGKQQIDLIDGEEFMNKIAEYGLGVKPVTTYEIDEEFFEKI</sequence>
<evidence type="ECO:0000256" key="1">
    <source>
        <dbReference type="SAM" id="MobiDB-lite"/>
    </source>
</evidence>
<name>A0A1H5U3G8_9FIRM</name>
<dbReference type="PANTHER" id="PTHR30015:SF7">
    <property type="entry name" value="TYPE IV METHYL-DIRECTED RESTRICTION ENZYME ECOKMRR"/>
    <property type="match status" value="1"/>
</dbReference>
<feature type="compositionally biased region" description="Basic and acidic residues" evidence="1">
    <location>
        <begin position="119"/>
        <end position="128"/>
    </location>
</feature>
<dbReference type="AlphaFoldDB" id="A0A1H5U3G8"/>
<feature type="region of interest" description="Disordered" evidence="1">
    <location>
        <begin position="116"/>
        <end position="148"/>
    </location>
</feature>
<dbReference type="Proteomes" id="UP000236726">
    <property type="component" value="Unassembled WGS sequence"/>
</dbReference>
<dbReference type="SUPFAM" id="SSF52980">
    <property type="entry name" value="Restriction endonuclease-like"/>
    <property type="match status" value="1"/>
</dbReference>
<dbReference type="PANTHER" id="PTHR30015">
    <property type="entry name" value="MRR RESTRICTION SYSTEM PROTEIN"/>
    <property type="match status" value="1"/>
</dbReference>
<dbReference type="Gene3D" id="3.40.1350.10">
    <property type="match status" value="1"/>
</dbReference>
<organism evidence="4 5">
    <name type="scientific">Lachnospira multipara</name>
    <dbReference type="NCBI Taxonomy" id="28051"/>
    <lineage>
        <taxon>Bacteria</taxon>
        <taxon>Bacillati</taxon>
        <taxon>Bacillota</taxon>
        <taxon>Clostridia</taxon>
        <taxon>Lachnospirales</taxon>
        <taxon>Lachnospiraceae</taxon>
        <taxon>Lachnospira</taxon>
    </lineage>
</organism>
<dbReference type="InterPro" id="IPR011856">
    <property type="entry name" value="tRNA_endonuc-like_dom_sf"/>
</dbReference>
<dbReference type="InterPro" id="IPR007560">
    <property type="entry name" value="Restrct_endonuc_IV_Mrr"/>
</dbReference>
<evidence type="ECO:0000259" key="2">
    <source>
        <dbReference type="Pfam" id="PF04471"/>
    </source>
</evidence>
<evidence type="ECO:0000313" key="5">
    <source>
        <dbReference type="Proteomes" id="UP000236726"/>
    </source>
</evidence>
<feature type="domain" description="Restriction system protein Mrr-like N-terminal" evidence="3">
    <location>
        <begin position="11"/>
        <end position="91"/>
    </location>
</feature>
<evidence type="ECO:0000313" key="4">
    <source>
        <dbReference type="EMBL" id="SEF68781.1"/>
    </source>
</evidence>
<feature type="domain" description="Restriction endonuclease type IV Mrr" evidence="2">
    <location>
        <begin position="161"/>
        <end position="275"/>
    </location>
</feature>
<dbReference type="EMBL" id="FNUL01000006">
    <property type="protein sequence ID" value="SEF68781.1"/>
    <property type="molecule type" value="Genomic_DNA"/>
</dbReference>
<dbReference type="GO" id="GO:0009307">
    <property type="term" value="P:DNA restriction-modification system"/>
    <property type="evidence" value="ECO:0007669"/>
    <property type="project" value="InterPro"/>
</dbReference>
<dbReference type="Pfam" id="PF14338">
    <property type="entry name" value="Mrr_N"/>
    <property type="match status" value="1"/>
</dbReference>
<protein>
    <submittedName>
        <fullName evidence="4">Restriction system protein</fullName>
    </submittedName>
</protein>
<gene>
    <name evidence="4" type="ORF">SAMN05216537_10615</name>
</gene>
<feature type="compositionally biased region" description="Acidic residues" evidence="1">
    <location>
        <begin position="134"/>
        <end position="146"/>
    </location>
</feature>
<keyword evidence="5" id="KW-1185">Reference proteome</keyword>
<reference evidence="4 5" key="1">
    <citation type="submission" date="2016-10" db="EMBL/GenBank/DDBJ databases">
        <authorList>
            <person name="de Groot N.N."/>
        </authorList>
    </citation>
    <scope>NUCLEOTIDE SEQUENCE [LARGE SCALE GENOMIC DNA]</scope>
    <source>
        <strain evidence="4 5">D15d</strain>
    </source>
</reference>
<evidence type="ECO:0000259" key="3">
    <source>
        <dbReference type="Pfam" id="PF14338"/>
    </source>
</evidence>
<dbReference type="InterPro" id="IPR025745">
    <property type="entry name" value="Mrr-like_N_dom"/>
</dbReference>
<dbReference type="GO" id="GO:0015666">
    <property type="term" value="F:restriction endodeoxyribonuclease activity"/>
    <property type="evidence" value="ECO:0007669"/>
    <property type="project" value="TreeGrafter"/>
</dbReference>
<dbReference type="InterPro" id="IPR052906">
    <property type="entry name" value="Type_IV_Methyl-Rstrct_Enzyme"/>
</dbReference>
<dbReference type="Pfam" id="PF04471">
    <property type="entry name" value="Mrr_cat"/>
    <property type="match status" value="1"/>
</dbReference>
<dbReference type="InterPro" id="IPR011335">
    <property type="entry name" value="Restrct_endonuc-II-like"/>
</dbReference>